<dbReference type="AlphaFoldDB" id="A0A4R5PN87"/>
<sequence>MKTFIKIAAASAIALSAAAAPALAKSTALDTTTYWEENAQEVQPGVYKLMYDADAKAMRSDDDFAAMWGEASAEDQEAFKAACSEWEQDEALFSDSVSARCKMAVAP</sequence>
<name>A0A4R5PN87_9HYPH</name>
<reference evidence="2 3" key="1">
    <citation type="journal article" date="2013" name="Int. J. Syst. Evol. Microbiol.">
        <title>Hoeflea suaedae sp. nov., an endophytic bacterium isolated from the root of the halophyte Suaeda maritima.</title>
        <authorList>
            <person name="Chung E.J."/>
            <person name="Park J.A."/>
            <person name="Pramanik P."/>
            <person name="Bibi F."/>
            <person name="Jeon C.O."/>
            <person name="Chung Y.R."/>
        </authorList>
    </citation>
    <scope>NUCLEOTIDE SEQUENCE [LARGE SCALE GENOMIC DNA]</scope>
    <source>
        <strain evidence="2 3">YC6898</strain>
    </source>
</reference>
<keyword evidence="1" id="KW-0732">Signal</keyword>
<proteinExistence type="predicted"/>
<feature type="chain" id="PRO_5020976559" evidence="1">
    <location>
        <begin position="25"/>
        <end position="107"/>
    </location>
</feature>
<evidence type="ECO:0000256" key="1">
    <source>
        <dbReference type="SAM" id="SignalP"/>
    </source>
</evidence>
<dbReference type="OrthoDB" id="8116181at2"/>
<evidence type="ECO:0000313" key="3">
    <source>
        <dbReference type="Proteomes" id="UP000295131"/>
    </source>
</evidence>
<gene>
    <name evidence="2" type="ORF">E2A64_04280</name>
</gene>
<comment type="caution">
    <text evidence="2">The sequence shown here is derived from an EMBL/GenBank/DDBJ whole genome shotgun (WGS) entry which is preliminary data.</text>
</comment>
<accession>A0A4R5PN87</accession>
<organism evidence="2 3">
    <name type="scientific">Pseudohoeflea suaedae</name>
    <dbReference type="NCBI Taxonomy" id="877384"/>
    <lineage>
        <taxon>Bacteria</taxon>
        <taxon>Pseudomonadati</taxon>
        <taxon>Pseudomonadota</taxon>
        <taxon>Alphaproteobacteria</taxon>
        <taxon>Hyphomicrobiales</taxon>
        <taxon>Rhizobiaceae</taxon>
        <taxon>Pseudohoeflea</taxon>
    </lineage>
</organism>
<feature type="signal peptide" evidence="1">
    <location>
        <begin position="1"/>
        <end position="24"/>
    </location>
</feature>
<dbReference type="RefSeq" id="WP_133283173.1">
    <property type="nucleotide sequence ID" value="NZ_SMSI01000001.1"/>
</dbReference>
<dbReference type="Proteomes" id="UP000295131">
    <property type="component" value="Unassembled WGS sequence"/>
</dbReference>
<keyword evidence="3" id="KW-1185">Reference proteome</keyword>
<dbReference type="EMBL" id="SMSI01000001">
    <property type="protein sequence ID" value="TDH38338.1"/>
    <property type="molecule type" value="Genomic_DNA"/>
</dbReference>
<evidence type="ECO:0000313" key="2">
    <source>
        <dbReference type="EMBL" id="TDH38338.1"/>
    </source>
</evidence>
<protein>
    <submittedName>
        <fullName evidence="2">Uncharacterized protein</fullName>
    </submittedName>
</protein>